<accession>A0A6L2NHQ4</accession>
<dbReference type="Pfam" id="PF07727">
    <property type="entry name" value="RVT_2"/>
    <property type="match status" value="1"/>
</dbReference>
<feature type="domain" description="Reverse transcriptase Ty1/copia-type" evidence="1">
    <location>
        <begin position="84"/>
        <end position="181"/>
    </location>
</feature>
<evidence type="ECO:0000259" key="1">
    <source>
        <dbReference type="Pfam" id="PF07727"/>
    </source>
</evidence>
<dbReference type="InterPro" id="IPR013103">
    <property type="entry name" value="RVT_2"/>
</dbReference>
<dbReference type="AlphaFoldDB" id="A0A6L2NHQ4"/>
<organism evidence="2">
    <name type="scientific">Tanacetum cinerariifolium</name>
    <name type="common">Dalmatian daisy</name>
    <name type="synonym">Chrysanthemum cinerariifolium</name>
    <dbReference type="NCBI Taxonomy" id="118510"/>
    <lineage>
        <taxon>Eukaryota</taxon>
        <taxon>Viridiplantae</taxon>
        <taxon>Streptophyta</taxon>
        <taxon>Embryophyta</taxon>
        <taxon>Tracheophyta</taxon>
        <taxon>Spermatophyta</taxon>
        <taxon>Magnoliopsida</taxon>
        <taxon>eudicotyledons</taxon>
        <taxon>Gunneridae</taxon>
        <taxon>Pentapetalae</taxon>
        <taxon>asterids</taxon>
        <taxon>campanulids</taxon>
        <taxon>Asterales</taxon>
        <taxon>Asteraceae</taxon>
        <taxon>Asteroideae</taxon>
        <taxon>Anthemideae</taxon>
        <taxon>Anthemidinae</taxon>
        <taxon>Tanacetum</taxon>
    </lineage>
</organism>
<protein>
    <submittedName>
        <fullName evidence="2">Ribonuclease H-like domain-containing protein</fullName>
    </submittedName>
</protein>
<gene>
    <name evidence="2" type="ORF">Tci_056123</name>
</gene>
<sequence>MQRTYEIMNRDAQIIQTDNELRSLKIGSLSITDYFDKVPNTNLVTYALNGLGNEETNDDSSSSSTVVANTTLSPPKFNAGGSLSRYKARLIANGRSQQQVVDYDETFNPVVKPATIHTVLSLTVSHQWPIHQLDEKNNFLHGHLSETVYMHQPSGYVDYAYPDCVCHLQHSLYDLKQALMLGFSDFPAMLHVLDSLTFAMIDLGPLNYFLCIHAVCTSSSLFLSHAKYTEDVLERAHMKRCNSCRTLVDTNSKIGPEGPVVFDPTLYRTLAGALRCLTFTRIFEELLILAYNFLLHLLDADWAGSMLHETLSCSSANAEYKGVSNTVAKTSWVRNLIRELYVPLFTATMVYCDNALGAEDVVAKVGEEALWPKEEKVDFPSLRLIRMMVEGPSLWLEVRSVWKVVLLPVEVRSTEVEMTLGGDRAWYGGDDRRGLLKQQGQTLILAGFSHRLFHGDASRVWNSCSNVGAFVAISMAWFRKLFLLLSLFNHHPHTLRSPSKLDRVKYCTIIGAIRETATISPVKTKSITLKLLNPLFRHDKQKRRYTTTGFLTLTPLPGQNVGELPPITAFTFTTNSPENTTLTNRASTSANPDHVNNPAFIEANYDVLESLLRYHRRQVRNEDLRTELDYYSEERHSKRRVEECGSLGGNLPLLLATYLRRSKNGKPLQSTLTSVYGGNQPSTNSGGNLPPNGTYLSYNASPFIPNSLQPPSNGQMHIYVNPYSQSNVSMTYIQHLNYSLYTQGGNPSFGGASTYHPYRRYAQQAHMSNYGPSYHGPMYPPNVPPLSYPFYAQPINQLPNAPTYPTHGPVGLFTDSTGCVTPFVRWIEDYPFLDRLKMHLLPI</sequence>
<proteinExistence type="predicted"/>
<evidence type="ECO:0000313" key="2">
    <source>
        <dbReference type="EMBL" id="GEU84145.1"/>
    </source>
</evidence>
<reference evidence="2" key="1">
    <citation type="journal article" date="2019" name="Sci. Rep.">
        <title>Draft genome of Tanacetum cinerariifolium, the natural source of mosquito coil.</title>
        <authorList>
            <person name="Yamashiro T."/>
            <person name="Shiraishi A."/>
            <person name="Satake H."/>
            <person name="Nakayama K."/>
        </authorList>
    </citation>
    <scope>NUCLEOTIDE SEQUENCE</scope>
</reference>
<dbReference type="EMBL" id="BKCJ010008829">
    <property type="protein sequence ID" value="GEU84145.1"/>
    <property type="molecule type" value="Genomic_DNA"/>
</dbReference>
<name>A0A6L2NHQ4_TANCI</name>
<comment type="caution">
    <text evidence="2">The sequence shown here is derived from an EMBL/GenBank/DDBJ whole genome shotgun (WGS) entry which is preliminary data.</text>
</comment>